<dbReference type="EMBL" id="JBHUFA010000004">
    <property type="protein sequence ID" value="MFD1696612.1"/>
    <property type="molecule type" value="Genomic_DNA"/>
</dbReference>
<dbReference type="Gene3D" id="1.20.120.160">
    <property type="entry name" value="HPT domain"/>
    <property type="match status" value="1"/>
</dbReference>
<reference evidence="5" key="1">
    <citation type="journal article" date="2019" name="Int. J. Syst. Evol. Microbiol.">
        <title>The Global Catalogue of Microorganisms (GCM) 10K type strain sequencing project: providing services to taxonomists for standard genome sequencing and annotation.</title>
        <authorList>
            <consortium name="The Broad Institute Genomics Platform"/>
            <consortium name="The Broad Institute Genome Sequencing Center for Infectious Disease"/>
            <person name="Wu L."/>
            <person name="Ma J."/>
        </authorList>
    </citation>
    <scope>NUCLEOTIDE SEQUENCE [LARGE SCALE GENOMIC DNA]</scope>
    <source>
        <strain evidence="5">JCM 3369</strain>
    </source>
</reference>
<feature type="domain" description="HPt" evidence="3">
    <location>
        <begin position="17"/>
        <end position="111"/>
    </location>
</feature>
<evidence type="ECO:0000256" key="2">
    <source>
        <dbReference type="PROSITE-ProRule" id="PRU00110"/>
    </source>
</evidence>
<evidence type="ECO:0000259" key="3">
    <source>
        <dbReference type="PROSITE" id="PS50894"/>
    </source>
</evidence>
<keyword evidence="1" id="KW-0902">Two-component regulatory system</keyword>
<evidence type="ECO:0000256" key="1">
    <source>
        <dbReference type="ARBA" id="ARBA00023012"/>
    </source>
</evidence>
<keyword evidence="2" id="KW-0597">Phosphoprotein</keyword>
<comment type="caution">
    <text evidence="4">The sequence shown here is derived from an EMBL/GenBank/DDBJ whole genome shotgun (WGS) entry which is preliminary data.</text>
</comment>
<dbReference type="Proteomes" id="UP001597327">
    <property type="component" value="Unassembled WGS sequence"/>
</dbReference>
<dbReference type="RefSeq" id="WP_188318861.1">
    <property type="nucleotide sequence ID" value="NZ_JBHUFA010000004.1"/>
</dbReference>
<dbReference type="Pfam" id="PF01627">
    <property type="entry name" value="Hpt"/>
    <property type="match status" value="1"/>
</dbReference>
<evidence type="ECO:0000313" key="5">
    <source>
        <dbReference type="Proteomes" id="UP001597327"/>
    </source>
</evidence>
<name>A0ABW4JWW3_9HYPH</name>
<dbReference type="SUPFAM" id="SSF47226">
    <property type="entry name" value="Histidine-containing phosphotransfer domain, HPT domain"/>
    <property type="match status" value="1"/>
</dbReference>
<evidence type="ECO:0000313" key="4">
    <source>
        <dbReference type="EMBL" id="MFD1696612.1"/>
    </source>
</evidence>
<feature type="modified residue" description="Phosphohistidine" evidence="2">
    <location>
        <position position="57"/>
    </location>
</feature>
<gene>
    <name evidence="4" type="ORF">ACFSC7_13880</name>
</gene>
<proteinExistence type="predicted"/>
<organism evidence="4 5">
    <name type="scientific">Roseibium aestuarii</name>
    <dbReference type="NCBI Taxonomy" id="2600299"/>
    <lineage>
        <taxon>Bacteria</taxon>
        <taxon>Pseudomonadati</taxon>
        <taxon>Pseudomonadota</taxon>
        <taxon>Alphaproteobacteria</taxon>
        <taxon>Hyphomicrobiales</taxon>
        <taxon>Stappiaceae</taxon>
        <taxon>Roseibium</taxon>
    </lineage>
</organism>
<dbReference type="PROSITE" id="PS50894">
    <property type="entry name" value="HPT"/>
    <property type="match status" value="1"/>
</dbReference>
<dbReference type="InterPro" id="IPR008207">
    <property type="entry name" value="Sig_transdc_His_kin_Hpt_dom"/>
</dbReference>
<keyword evidence="5" id="KW-1185">Reference proteome</keyword>
<protein>
    <submittedName>
        <fullName evidence="4">Hpt domain-containing protein</fullName>
    </submittedName>
</protein>
<dbReference type="InterPro" id="IPR036641">
    <property type="entry name" value="HPT_dom_sf"/>
</dbReference>
<accession>A0ABW4JWW3</accession>
<sequence>MTPEFPIVLDLEALNAATFGNADLQGEVLQLLLGQTSTLAERLEGAATAQVQAEVLHTYKGSARSLGAMRIAETCQQLEQRAASGERVSASALLSDIAEVERAVRAVLGQG</sequence>